<dbReference type="OrthoDB" id="1915848at2759"/>
<evidence type="ECO:0000259" key="2">
    <source>
        <dbReference type="Pfam" id="PF04859"/>
    </source>
</evidence>
<organism evidence="4 6">
    <name type="scientific">Punica granatum</name>
    <name type="common">Pomegranate</name>
    <dbReference type="NCBI Taxonomy" id="22663"/>
    <lineage>
        <taxon>Eukaryota</taxon>
        <taxon>Viridiplantae</taxon>
        <taxon>Streptophyta</taxon>
        <taxon>Embryophyta</taxon>
        <taxon>Tracheophyta</taxon>
        <taxon>Spermatophyta</taxon>
        <taxon>Magnoliopsida</taxon>
        <taxon>eudicotyledons</taxon>
        <taxon>Gunneridae</taxon>
        <taxon>Pentapetalae</taxon>
        <taxon>rosids</taxon>
        <taxon>malvids</taxon>
        <taxon>Myrtales</taxon>
        <taxon>Lythraceae</taxon>
        <taxon>Punica</taxon>
    </lineage>
</organism>
<dbReference type="InterPro" id="IPR040225">
    <property type="entry name" value="GIL1-like"/>
</dbReference>
<name>A0A218WJH7_PUNGR</name>
<dbReference type="Proteomes" id="UP000197138">
    <property type="component" value="Unassembled WGS sequence"/>
</dbReference>
<dbReference type="PANTHER" id="PTHR31161">
    <property type="entry name" value="PROTEIN GRAVITROPIC IN THE LIGHT 1"/>
    <property type="match status" value="1"/>
</dbReference>
<dbReference type="EMBL" id="MTKT01003953">
    <property type="protein sequence ID" value="OWM72987.1"/>
    <property type="molecule type" value="Genomic_DNA"/>
</dbReference>
<evidence type="ECO:0000259" key="3">
    <source>
        <dbReference type="Pfam" id="PF24994"/>
    </source>
</evidence>
<dbReference type="Pfam" id="PF24994">
    <property type="entry name" value="GIL1_IRKI_C"/>
    <property type="match status" value="1"/>
</dbReference>
<dbReference type="AlphaFoldDB" id="A0A218WJH7"/>
<feature type="domain" description="GIL1/IRKI C-terminal" evidence="3">
    <location>
        <begin position="396"/>
        <end position="459"/>
    </location>
</feature>
<dbReference type="InterPro" id="IPR006943">
    <property type="entry name" value="DUF641_pln"/>
</dbReference>
<reference evidence="6" key="1">
    <citation type="journal article" date="2017" name="Plant J.">
        <title>The pomegranate (Punica granatum L.) genome and the genomics of punicalagin biosynthesis.</title>
        <authorList>
            <person name="Qin G."/>
            <person name="Xu C."/>
            <person name="Ming R."/>
            <person name="Tang H."/>
            <person name="Guyot R."/>
            <person name="Kramer E.M."/>
            <person name="Hu Y."/>
            <person name="Yi X."/>
            <person name="Qi Y."/>
            <person name="Xu X."/>
            <person name="Gao Z."/>
            <person name="Pan H."/>
            <person name="Jian J."/>
            <person name="Tian Y."/>
            <person name="Yue Z."/>
            <person name="Xu Y."/>
        </authorList>
    </citation>
    <scope>NUCLEOTIDE SEQUENCE [LARGE SCALE GENOMIC DNA]</scope>
    <source>
        <strain evidence="6">cv. Dabenzi</strain>
    </source>
</reference>
<dbReference type="GO" id="GO:0009639">
    <property type="term" value="P:response to red or far red light"/>
    <property type="evidence" value="ECO:0007669"/>
    <property type="project" value="InterPro"/>
</dbReference>
<keyword evidence="1" id="KW-0175">Coiled coil</keyword>
<dbReference type="InterPro" id="IPR056813">
    <property type="entry name" value="GIL1_IRKI_C"/>
</dbReference>
<keyword evidence="7" id="KW-1185">Reference proteome</keyword>
<dbReference type="GO" id="GO:0009959">
    <property type="term" value="P:negative gravitropism"/>
    <property type="evidence" value="ECO:0007669"/>
    <property type="project" value="InterPro"/>
</dbReference>
<evidence type="ECO:0000256" key="1">
    <source>
        <dbReference type="SAM" id="Coils"/>
    </source>
</evidence>
<gene>
    <name evidence="4" type="ORF">CDL15_Pgr001101</name>
    <name evidence="5" type="ORF">CRG98_010505</name>
</gene>
<evidence type="ECO:0000313" key="4">
    <source>
        <dbReference type="EMBL" id="OWM72987.1"/>
    </source>
</evidence>
<proteinExistence type="predicted"/>
<reference evidence="5 7" key="3">
    <citation type="submission" date="2017-11" db="EMBL/GenBank/DDBJ databases">
        <title>De-novo sequencing of pomegranate (Punica granatum L.) genome.</title>
        <authorList>
            <person name="Akparov Z."/>
            <person name="Amiraslanov A."/>
            <person name="Hajiyeva S."/>
            <person name="Abbasov M."/>
            <person name="Kaur K."/>
            <person name="Hamwieh A."/>
            <person name="Solovyev V."/>
            <person name="Salamov A."/>
            <person name="Braich B."/>
            <person name="Kosarev P."/>
            <person name="Mahmoud A."/>
            <person name="Hajiyev E."/>
            <person name="Babayeva S."/>
            <person name="Izzatullayeva V."/>
            <person name="Mammadov A."/>
            <person name="Mammadov A."/>
            <person name="Sharifova S."/>
            <person name="Ojaghi J."/>
            <person name="Eynullazada K."/>
            <person name="Bayramov B."/>
            <person name="Abdulazimova A."/>
            <person name="Shahmuradov I."/>
        </authorList>
    </citation>
    <scope>NUCLEOTIDE SEQUENCE [LARGE SCALE GENOMIC DNA]</scope>
    <source>
        <strain evidence="5">AG2017</strain>
        <strain evidence="7">cv. AG2017</strain>
        <tissue evidence="5">Leaf</tissue>
    </source>
</reference>
<feature type="domain" description="DUF641" evidence="2">
    <location>
        <begin position="70"/>
        <end position="193"/>
    </location>
</feature>
<protein>
    <submittedName>
        <fullName evidence="4">Uncharacterized protein</fullName>
    </submittedName>
</protein>
<evidence type="ECO:0000313" key="5">
    <source>
        <dbReference type="EMBL" id="PKI69036.1"/>
    </source>
</evidence>
<dbReference type="Proteomes" id="UP000233551">
    <property type="component" value="Unassembled WGS sequence"/>
</dbReference>
<feature type="coiled-coil region" evidence="1">
    <location>
        <begin position="145"/>
        <end position="179"/>
    </location>
</feature>
<evidence type="ECO:0000313" key="6">
    <source>
        <dbReference type="Proteomes" id="UP000197138"/>
    </source>
</evidence>
<accession>A0A218WJH7</accession>
<evidence type="ECO:0000313" key="7">
    <source>
        <dbReference type="Proteomes" id="UP000233551"/>
    </source>
</evidence>
<dbReference type="EMBL" id="PGOL01000523">
    <property type="protein sequence ID" value="PKI69036.1"/>
    <property type="molecule type" value="Genomic_DNA"/>
</dbReference>
<dbReference type="STRING" id="22663.A0A218WJH7"/>
<comment type="caution">
    <text evidence="4">The sequence shown here is derived from an EMBL/GenBank/DDBJ whole genome shotgun (WGS) entry which is preliminary data.</text>
</comment>
<dbReference type="Pfam" id="PF04859">
    <property type="entry name" value="DUF641"/>
    <property type="match status" value="1"/>
</dbReference>
<dbReference type="GeneID" id="116202372"/>
<reference evidence="4" key="2">
    <citation type="submission" date="2017-06" db="EMBL/GenBank/DDBJ databases">
        <title>The pomegranate genome and the genomics of punicalagin biosynthesis.</title>
        <authorList>
            <person name="Xu C."/>
        </authorList>
    </citation>
    <scope>NUCLEOTIDE SEQUENCE [LARGE SCALE GENOMIC DNA]</scope>
    <source>
        <tissue evidence="4">Fresh leaf</tissue>
    </source>
</reference>
<sequence>MEEETTLAFKSKSSRFSRTIHRVINLRSKDKNGGGNKIGICILPSSHDNKSLKEETYRDKAEDDLKAKHRAVLEAVVARLFAGASTIKAAYAELQLAQYPYDGETIQASDQAVVDELRAISELKRKFLRRELDISPQVTLMLAEIQEQQSLLRTYEITIKKLEAESDAKDLEISALRDQLGAVVSGNKAIEKRLNASGCLSLFDNFRFGSLGPAHFVQVLHFALRSARSFVKVMVKEMESAKWDLDEALKFIEPEASFAKPSHRIYGFESFVCKSIFEGFNFPNFMLPTTEYSAKKQGQAQQHFFDQFKKLKSVNPKHSIAQNPNSSFAKFTRAKYLTLVHAKMECSFFGNLGLRKLITSGGCPADSSFFTAFAEMCKRVWVLHCLAFSFDEEVSIFQAKRNSRFSEVFMESVTEDVLCSDSSGDSEISGTDGDEDIQVEFTVVPGFKIGRNVVQCQVYLSPVAAPVSS</sequence>